<dbReference type="InterPro" id="IPR000571">
    <property type="entry name" value="Znf_CCCH"/>
</dbReference>
<dbReference type="Gene3D" id="2.40.50.90">
    <property type="match status" value="3"/>
</dbReference>
<feature type="zinc finger region" description="C3H1-type" evidence="1">
    <location>
        <begin position="1154"/>
        <end position="1182"/>
    </location>
</feature>
<organism evidence="5 6">
    <name type="scientific">Acropora cervicornis</name>
    <name type="common">Staghorn coral</name>
    <dbReference type="NCBI Taxonomy" id="6130"/>
    <lineage>
        <taxon>Eukaryota</taxon>
        <taxon>Metazoa</taxon>
        <taxon>Cnidaria</taxon>
        <taxon>Anthozoa</taxon>
        <taxon>Hexacorallia</taxon>
        <taxon>Scleractinia</taxon>
        <taxon>Astrocoeniina</taxon>
        <taxon>Acroporidae</taxon>
        <taxon>Acropora</taxon>
    </lineage>
</organism>
<keyword evidence="1" id="KW-0862">Zinc</keyword>
<dbReference type="InterPro" id="IPR002999">
    <property type="entry name" value="Tudor"/>
</dbReference>
<evidence type="ECO:0000313" key="5">
    <source>
        <dbReference type="EMBL" id="KAK2571379.1"/>
    </source>
</evidence>
<dbReference type="PROSITE" id="PS50304">
    <property type="entry name" value="TUDOR"/>
    <property type="match status" value="3"/>
</dbReference>
<protein>
    <submittedName>
        <fullName evidence="5">Tudor and KH domain-containing protein-like protein</fullName>
    </submittedName>
</protein>
<keyword evidence="1" id="KW-0479">Metal-binding</keyword>
<evidence type="ECO:0000256" key="1">
    <source>
        <dbReference type="PROSITE-ProRule" id="PRU00723"/>
    </source>
</evidence>
<accession>A0AAD9R1F0</accession>
<feature type="region of interest" description="Disordered" evidence="2">
    <location>
        <begin position="222"/>
        <end position="241"/>
    </location>
</feature>
<dbReference type="InterPro" id="IPR035437">
    <property type="entry name" value="SNase_OB-fold_sf"/>
</dbReference>
<feature type="domain" description="Tudor" evidence="4">
    <location>
        <begin position="1282"/>
        <end position="1340"/>
    </location>
</feature>
<dbReference type="PANTHER" id="PTHR22948">
    <property type="entry name" value="TUDOR DOMAIN CONTAINING PROTEIN"/>
    <property type="match status" value="1"/>
</dbReference>
<feature type="compositionally biased region" description="Basic and acidic residues" evidence="2">
    <location>
        <begin position="908"/>
        <end position="918"/>
    </location>
</feature>
<feature type="domain" description="Tudor" evidence="4">
    <location>
        <begin position="751"/>
        <end position="820"/>
    </location>
</feature>
<dbReference type="PANTHER" id="PTHR22948:SF29">
    <property type="entry name" value="FI02030P-RELATED"/>
    <property type="match status" value="1"/>
</dbReference>
<dbReference type="SUPFAM" id="SSF63748">
    <property type="entry name" value="Tudor/PWWP/MBT"/>
    <property type="match status" value="3"/>
</dbReference>
<feature type="compositionally biased region" description="Basic residues" evidence="2">
    <location>
        <begin position="892"/>
        <end position="905"/>
    </location>
</feature>
<reference evidence="5" key="2">
    <citation type="journal article" date="2023" name="Science">
        <title>Genomic signatures of disease resistance in endangered staghorn corals.</title>
        <authorList>
            <person name="Vollmer S.V."/>
            <person name="Selwyn J.D."/>
            <person name="Despard B.A."/>
            <person name="Roesel C.L."/>
        </authorList>
    </citation>
    <scope>NUCLEOTIDE SEQUENCE</scope>
    <source>
        <strain evidence="5">K2</strain>
    </source>
</reference>
<dbReference type="FunFam" id="2.30.30.140:FF:000018">
    <property type="entry name" value="Serine/threonine-protein kinase 31"/>
    <property type="match status" value="1"/>
</dbReference>
<feature type="region of interest" description="Disordered" evidence="2">
    <location>
        <begin position="544"/>
        <end position="588"/>
    </location>
</feature>
<dbReference type="GO" id="GO:0008270">
    <property type="term" value="F:zinc ion binding"/>
    <property type="evidence" value="ECO:0007669"/>
    <property type="project" value="UniProtKB-KW"/>
</dbReference>
<feature type="domain" description="Tudor" evidence="4">
    <location>
        <begin position="376"/>
        <end position="438"/>
    </location>
</feature>
<feature type="region of interest" description="Disordered" evidence="2">
    <location>
        <begin position="838"/>
        <end position="948"/>
    </location>
</feature>
<evidence type="ECO:0000259" key="3">
    <source>
        <dbReference type="PROSITE" id="PS50103"/>
    </source>
</evidence>
<dbReference type="EMBL" id="JARQWQ010000006">
    <property type="protein sequence ID" value="KAK2571379.1"/>
    <property type="molecule type" value="Genomic_DNA"/>
</dbReference>
<evidence type="ECO:0000313" key="6">
    <source>
        <dbReference type="Proteomes" id="UP001249851"/>
    </source>
</evidence>
<dbReference type="InterPro" id="IPR050621">
    <property type="entry name" value="Tudor_domain_containing"/>
</dbReference>
<dbReference type="PROSITE" id="PS50103">
    <property type="entry name" value="ZF_C3H1"/>
    <property type="match status" value="1"/>
</dbReference>
<reference evidence="5" key="1">
    <citation type="journal article" date="2023" name="G3 (Bethesda)">
        <title>Whole genome assembly and annotation of the endangered Caribbean coral Acropora cervicornis.</title>
        <authorList>
            <person name="Selwyn J.D."/>
            <person name="Vollmer S.V."/>
        </authorList>
    </citation>
    <scope>NUCLEOTIDE SEQUENCE</scope>
    <source>
        <strain evidence="5">K2</strain>
    </source>
</reference>
<feature type="compositionally biased region" description="Acidic residues" evidence="2">
    <location>
        <begin position="920"/>
        <end position="929"/>
    </location>
</feature>
<keyword evidence="6" id="KW-1185">Reference proteome</keyword>
<dbReference type="SMART" id="SM00356">
    <property type="entry name" value="ZnF_C3H1"/>
    <property type="match status" value="1"/>
</dbReference>
<dbReference type="Proteomes" id="UP001249851">
    <property type="component" value="Unassembled WGS sequence"/>
</dbReference>
<dbReference type="SMART" id="SM00333">
    <property type="entry name" value="TUDOR"/>
    <property type="match status" value="3"/>
</dbReference>
<evidence type="ECO:0000256" key="2">
    <source>
        <dbReference type="SAM" id="MobiDB-lite"/>
    </source>
</evidence>
<feature type="compositionally biased region" description="Polar residues" evidence="2">
    <location>
        <begin position="259"/>
        <end position="269"/>
    </location>
</feature>
<proteinExistence type="predicted"/>
<feature type="domain" description="C3H1-type" evidence="3">
    <location>
        <begin position="1154"/>
        <end position="1182"/>
    </location>
</feature>
<name>A0AAD9R1F0_ACRCE</name>
<sequence length="1451" mass="161278">MPPKKKPLEDARKRLREKLNNVEEQSEYICQFISDLVRKASAPAKDLLEEKDRKKFFQKYSSVSQELEKCLDCLLLMSDSMIALGEEQTPEELVAECTSDKENRDNQQITKAKQNNNADKKDSGTNKEEQLDDVQSKSKDTEPGSLTLSHPVSAVMPVESSLESLNQDHICNSQLYNGTVNLQKDVELSKTQSTLAADVNVHKDLQPAKTQIEHATGKKCSVKTQDSSCDSKSLTNGTQSSQKGLNMISSLIDVDPTKEYNSQSQTTDGSSSRLPKSSRRRGSSSSTGALSDIIQDLRISQREAKMAADNLTAEVHLVTYPFKNGQKLDVIITEVVSPWELWLQPIGSQLDLLMEEMCMHYAKLGAAGYKGGLAVPPAKGDFCCAKFAQDDTWYRVQVVDVEESQTGPIVSVVSVDDGNREKVGLSCMRPLEEKFSKLPCQGMCCALSGIRPVHPTPEKKSAGFSGTASLWSHESIDWLRKTVSGKQLGAYLTKTNDLIIADLFVPPLKNPRNKGAVSGLPALHYSIAEMMINVGMAQRIVSSDNSHSTASSSPLSVVSNDSLSASGSTGTVSITSNTQDETHGDEAVNINEVSVETDISTSSRDTVATSPIRKLHAVGERQHSSTDKAFQGKNLEDEEMKNHVNLECKISREDGENQMELQGVISDDNAAMFQEPVLLPGPHASFIPALPPVNGPVCLQMLMSHVVSPSEFYVHLVTPDAGILDVLMNDINKVYKSDTVSASSEPGSGYQPQVDDHCCARFNEDGRWYRGLVTNLRSTKENKGPEHSELEVQVFHVDFGSSEWVSPENVKPLEARFLSLPAQVVRCRLANLKPEVSEDLSRASEQSPSPMPPPVVQKSGAPLEQKQPSEERPSASLEPVSDTTSGSPVTGKPRKKDRRRRKRLPKINLKDKIIRAAGDESYDSSELSEFEASQSKIESSKKDRLEEKDALTDAATFPEKYLVPSPGVSPEKPFSFSPMSNEVQDDKQWASGSAELLSGLIDDNRKLVGYMVPWDPWIYQKLFFPEAAAGEERVDLTFKKPVLNLNLYDTTGEEDIFINQVLVDTGIAVFVEDAAQETEAMTLRFSLDDLQNAAFGIEGQGLTTDNPANINSLTTSPTSPLSGWNPMQEDFHSSKNTYSVNTDDLDIAFQGYQDLSRRVCRFFQSRSGCWRGNQCPNLHSTKGEEVHELVEVFCDNLDSSVTMPDIGTWVAVRVTAVFNPGHFWVQFPYGTEPIEKRIMAAITQSDELDSDKKKEDDDLVSLMDKMSKFYSRNICQDPRRILPAVGELCAAKYSKDNKWYRARITSMREEDLQVFFVDFGNSEWTREKNVKRMLPHFLHLPFQALECFLGNVEPTRESQENERKFDWSKDAMETFTSLTEDKVLIAHILSKAWNQTIYVDLWDTEGDSEKHINKVLIEKGFAQETDHPVNNPWNMEGTVTQSRQKVVGLPG</sequence>
<feature type="compositionally biased region" description="Basic and acidic residues" evidence="2">
    <location>
        <begin position="118"/>
        <end position="142"/>
    </location>
</feature>
<dbReference type="SUPFAM" id="SSF50199">
    <property type="entry name" value="Staphylococcal nuclease"/>
    <property type="match status" value="1"/>
</dbReference>
<feature type="region of interest" description="Disordered" evidence="2">
    <location>
        <begin position="93"/>
        <end position="151"/>
    </location>
</feature>
<feature type="compositionally biased region" description="Polar residues" evidence="2">
    <location>
        <begin position="565"/>
        <end position="579"/>
    </location>
</feature>
<keyword evidence="1" id="KW-0863">Zinc-finger</keyword>
<comment type="caution">
    <text evidence="5">The sequence shown here is derived from an EMBL/GenBank/DDBJ whole genome shotgun (WGS) entry which is preliminary data.</text>
</comment>
<dbReference type="Gene3D" id="2.30.30.140">
    <property type="match status" value="3"/>
</dbReference>
<dbReference type="Pfam" id="PF00567">
    <property type="entry name" value="TUDOR"/>
    <property type="match status" value="3"/>
</dbReference>
<feature type="compositionally biased region" description="Basic and acidic residues" evidence="2">
    <location>
        <begin position="938"/>
        <end position="948"/>
    </location>
</feature>
<gene>
    <name evidence="5" type="ORF">P5673_003967</name>
</gene>
<feature type="region of interest" description="Disordered" evidence="2">
    <location>
        <begin position="258"/>
        <end position="288"/>
    </location>
</feature>
<evidence type="ECO:0000259" key="4">
    <source>
        <dbReference type="PROSITE" id="PS50304"/>
    </source>
</evidence>
<feature type="compositionally biased region" description="Low complexity" evidence="2">
    <location>
        <begin position="544"/>
        <end position="564"/>
    </location>
</feature>